<name>A0AAW8NRK2_9GAMM</name>
<evidence type="ECO:0000313" key="3">
    <source>
        <dbReference type="EMBL" id="MDR8525421.1"/>
    </source>
</evidence>
<keyword evidence="6" id="KW-1185">Reference proteome</keyword>
<evidence type="ECO:0000313" key="6">
    <source>
        <dbReference type="Proteomes" id="UP001271263"/>
    </source>
</evidence>
<dbReference type="Proteomes" id="UP001259340">
    <property type="component" value="Unassembled WGS sequence"/>
</dbReference>
<gene>
    <name evidence="3" type="ORF">OS133_17545</name>
    <name evidence="4" type="ORF">OS134_16775</name>
</gene>
<dbReference type="Pfam" id="PF12680">
    <property type="entry name" value="SnoaL_2"/>
    <property type="match status" value="1"/>
</dbReference>
<accession>A0AAW8NRK2</accession>
<dbReference type="EMBL" id="JAPMLE010000001">
    <property type="protein sequence ID" value="MDR8525421.1"/>
    <property type="molecule type" value="Genomic_DNA"/>
</dbReference>
<dbReference type="EMBL" id="JAPMLD010000008">
    <property type="protein sequence ID" value="MDW4825725.1"/>
    <property type="molecule type" value="Genomic_DNA"/>
</dbReference>
<feature type="domain" description="SnoaL-like" evidence="2">
    <location>
        <begin position="46"/>
        <end position="147"/>
    </location>
</feature>
<sequence>MKPQIWLFALSAACFSLASQANTTEVESTLALASEAVNEPEPVTVVRQFIQAFNEHSVEQMLKHTTANIHWSNVAAMKMDIQTSSQNELGAAMTDYFASLNDAKATLRRITVTGNYVSTVEEVQWSHDGEKSSQCSLGVYQLNGDKINAVWYYPAHACDEQVWRDAVNLDIVPPEIGVLKQTRQ</sequence>
<keyword evidence="1" id="KW-0732">Signal</keyword>
<dbReference type="SUPFAM" id="SSF54427">
    <property type="entry name" value="NTF2-like"/>
    <property type="match status" value="1"/>
</dbReference>
<evidence type="ECO:0000256" key="1">
    <source>
        <dbReference type="SAM" id="SignalP"/>
    </source>
</evidence>
<feature type="signal peptide" evidence="1">
    <location>
        <begin position="1"/>
        <end position="21"/>
    </location>
</feature>
<feature type="chain" id="PRO_5043544151" evidence="1">
    <location>
        <begin position="22"/>
        <end position="184"/>
    </location>
</feature>
<dbReference type="InterPro" id="IPR037401">
    <property type="entry name" value="SnoaL-like"/>
</dbReference>
<proteinExistence type="predicted"/>
<dbReference type="Proteomes" id="UP001271263">
    <property type="component" value="Unassembled WGS sequence"/>
</dbReference>
<protein>
    <submittedName>
        <fullName evidence="3">Nuclear transport factor 2 family protein</fullName>
    </submittedName>
</protein>
<dbReference type="InterPro" id="IPR032710">
    <property type="entry name" value="NTF2-like_dom_sf"/>
</dbReference>
<dbReference type="Gene3D" id="3.10.450.50">
    <property type="match status" value="1"/>
</dbReference>
<evidence type="ECO:0000313" key="5">
    <source>
        <dbReference type="Proteomes" id="UP001259340"/>
    </source>
</evidence>
<reference evidence="3" key="2">
    <citation type="submission" date="2022-11" db="EMBL/GenBank/DDBJ databases">
        <title>Prophages regulate Shewanella fidelis motility and biofilm formation: implications for gut colonization dynamics in Ciona robusta.</title>
        <authorList>
            <person name="Natarajan O."/>
            <person name="Gibboney S.L."/>
            <person name="Young M.N."/>
            <person name="Lim S.J."/>
            <person name="Pluta N."/>
            <person name="Atkinson C.G.F."/>
            <person name="Leigh B.A."/>
            <person name="Liberti A."/>
            <person name="Kees E."/>
            <person name="Breitbart M."/>
            <person name="Gralnick J."/>
            <person name="Dishaw L.J."/>
        </authorList>
    </citation>
    <scope>NUCLEOTIDE SEQUENCE</scope>
    <source>
        <strain evidence="3">3313</strain>
    </source>
</reference>
<comment type="caution">
    <text evidence="3">The sequence shown here is derived from an EMBL/GenBank/DDBJ whole genome shotgun (WGS) entry which is preliminary data.</text>
</comment>
<evidence type="ECO:0000259" key="2">
    <source>
        <dbReference type="Pfam" id="PF12680"/>
    </source>
</evidence>
<organism evidence="3 5">
    <name type="scientific">Shewanella fidelis</name>
    <dbReference type="NCBI Taxonomy" id="173509"/>
    <lineage>
        <taxon>Bacteria</taxon>
        <taxon>Pseudomonadati</taxon>
        <taxon>Pseudomonadota</taxon>
        <taxon>Gammaproteobacteria</taxon>
        <taxon>Alteromonadales</taxon>
        <taxon>Shewanellaceae</taxon>
        <taxon>Shewanella</taxon>
    </lineage>
</organism>
<dbReference type="RefSeq" id="WP_108944765.1">
    <property type="nucleotide sequence ID" value="NZ_JAPMLA010000004.1"/>
</dbReference>
<dbReference type="AlphaFoldDB" id="A0AAW8NRK2"/>
<reference evidence="4 6" key="1">
    <citation type="journal article" date="2022" name="bioRxiv">
        <title>Prophages regulate Shewanella fidelis 3313 motility and biofilm formation: implications for gut colonization dynamics in Ciona robusta.</title>
        <authorList>
            <person name="Natarajan O."/>
            <person name="Gibboney S.L."/>
            <person name="Young M.N."/>
            <person name="Lim S.J."/>
            <person name="Pluta N."/>
            <person name="Atkinson C.G."/>
            <person name="Leigh B.A."/>
            <person name="Liberti A."/>
            <person name="Kees E.D."/>
            <person name="Breitbart M."/>
            <person name="Gralnick J.A."/>
            <person name="Dishaw L.J."/>
        </authorList>
    </citation>
    <scope>NUCLEOTIDE SEQUENCE [LARGE SCALE GENOMIC DNA]</scope>
    <source>
        <strain evidence="4 6">JG4066</strain>
    </source>
</reference>
<evidence type="ECO:0000313" key="4">
    <source>
        <dbReference type="EMBL" id="MDW4825725.1"/>
    </source>
</evidence>